<reference evidence="3 4" key="1">
    <citation type="submission" date="2018-12" db="EMBL/GenBank/DDBJ databases">
        <authorList>
            <person name="Lunina O.N."/>
            <person name="Grouzdev D.S."/>
            <person name="Gorlenko V.M."/>
            <person name="Savvichev A.S."/>
        </authorList>
    </citation>
    <scope>NUCLEOTIDE SEQUENCE [LARGE SCALE GENOMIC DNA]</scope>
    <source>
        <strain evidence="3 4">BrKhr-17</strain>
    </source>
</reference>
<organism evidence="3 4">
    <name type="scientific">Chlorobium phaeovibrioides</name>
    <dbReference type="NCBI Taxonomy" id="1094"/>
    <lineage>
        <taxon>Bacteria</taxon>
        <taxon>Pseudomonadati</taxon>
        <taxon>Chlorobiota</taxon>
        <taxon>Chlorobiia</taxon>
        <taxon>Chlorobiales</taxon>
        <taxon>Chlorobiaceae</taxon>
        <taxon>Chlorobium/Pelodictyon group</taxon>
        <taxon>Chlorobium</taxon>
    </lineage>
</organism>
<name>A0A432AXV6_CHLPH</name>
<dbReference type="AlphaFoldDB" id="A0A432AXV6"/>
<evidence type="ECO:0000313" key="3">
    <source>
        <dbReference type="EMBL" id="RTY39942.1"/>
    </source>
</evidence>
<evidence type="ECO:0000256" key="1">
    <source>
        <dbReference type="SAM" id="SignalP"/>
    </source>
</evidence>
<gene>
    <name evidence="3" type="ORF">EKD02_00665</name>
    <name evidence="2" type="ORF">GJ685_05565</name>
</gene>
<dbReference type="Proteomes" id="UP000279908">
    <property type="component" value="Unassembled WGS sequence"/>
</dbReference>
<dbReference type="EMBL" id="RXYK01000001">
    <property type="protein sequence ID" value="RTY39942.1"/>
    <property type="molecule type" value="Genomic_DNA"/>
</dbReference>
<evidence type="ECO:0000313" key="4">
    <source>
        <dbReference type="Proteomes" id="UP000279908"/>
    </source>
</evidence>
<dbReference type="EMBL" id="WUBZ01000014">
    <property type="protein sequence ID" value="MWV54532.1"/>
    <property type="molecule type" value="Genomic_DNA"/>
</dbReference>
<dbReference type="RefSeq" id="WP_011890163.1">
    <property type="nucleotide sequence ID" value="NZ_RXYK01000001.1"/>
</dbReference>
<protein>
    <submittedName>
        <fullName evidence="3">Uncharacterized protein</fullName>
    </submittedName>
</protein>
<comment type="caution">
    <text evidence="3">The sequence shown here is derived from an EMBL/GenBank/DDBJ whole genome shotgun (WGS) entry which is preliminary data.</text>
</comment>
<keyword evidence="5" id="KW-1185">Reference proteome</keyword>
<proteinExistence type="predicted"/>
<accession>A0A432AXV6</accession>
<feature type="chain" id="PRO_5019333754" evidence="1">
    <location>
        <begin position="29"/>
        <end position="311"/>
    </location>
</feature>
<dbReference type="Proteomes" id="UP000489351">
    <property type="component" value="Unassembled WGS sequence"/>
</dbReference>
<evidence type="ECO:0000313" key="5">
    <source>
        <dbReference type="Proteomes" id="UP000489351"/>
    </source>
</evidence>
<keyword evidence="1" id="KW-0732">Signal</keyword>
<reference evidence="2 5" key="2">
    <citation type="submission" date="2019-11" db="EMBL/GenBank/DDBJ databases">
        <title>Green- and brown-colored morphotypes of Chlorobia in the stratified aquatic ecosystems of Kandalaksha Gulf (White Sea): A model for study of the accessory genome evolution.</title>
        <authorList>
            <person name="Grouzdev D.S."/>
        </authorList>
    </citation>
    <scope>NUCLEOTIDE SEQUENCE [LARGE SCALE GENOMIC DNA]</scope>
    <source>
        <strain evidence="2 5">ZM</strain>
    </source>
</reference>
<sequence>MSTIFSKTLIAGTLMLASVPLSSGQLHADEYQKGAVELHLESGMDAYYTKYNFDKTRDENDVLNGEGYALMSGYLTLDARRYLSDSVYLAPFVSINVIHDFNDRSWNRSYWNNNQVFGAGLKITKEFSFENKAQEWVGGMNMSAFARYELMTSSFDRSKDPIPSSVDKQNVKSGVNLWLERREKLDDMFSVWTEHWGELAWNSTAFSDKGQDNFLLGTLSSKIGVGIDLGAVSLEPYFKADVVNDFLGRSWNKVSWYNNVLYGPGVRLALGKVLPGTVSIYAEYLKVDYFNDQQERTDDVRAGLTFWIPLY</sequence>
<dbReference type="OMA" id="YWNNNQV"/>
<feature type="signal peptide" evidence="1">
    <location>
        <begin position="1"/>
        <end position="28"/>
    </location>
</feature>
<evidence type="ECO:0000313" key="2">
    <source>
        <dbReference type="EMBL" id="MWV54532.1"/>
    </source>
</evidence>